<feature type="domain" description="PAC" evidence="17">
    <location>
        <begin position="80"/>
        <end position="132"/>
    </location>
</feature>
<keyword evidence="5" id="KW-0716">Sensory transduction</keyword>
<evidence type="ECO:0000256" key="2">
    <source>
        <dbReference type="ARBA" id="ARBA00012438"/>
    </source>
</evidence>
<organism evidence="18 19">
    <name type="scientific">Brevundimonas halotolerans</name>
    <dbReference type="NCBI Taxonomy" id="69670"/>
    <lineage>
        <taxon>Bacteria</taxon>
        <taxon>Pseudomonadati</taxon>
        <taxon>Pseudomonadota</taxon>
        <taxon>Alphaproteobacteria</taxon>
        <taxon>Caulobacterales</taxon>
        <taxon>Caulobacteraceae</taxon>
        <taxon>Brevundimonas</taxon>
    </lineage>
</organism>
<protein>
    <recommendedName>
        <fullName evidence="2">histidine kinase</fullName>
        <ecNumber evidence="2">2.7.13.3</ecNumber>
    </recommendedName>
</protein>
<keyword evidence="13" id="KW-0157">Chromophore</keyword>
<dbReference type="Pfam" id="PF08448">
    <property type="entry name" value="PAS_4"/>
    <property type="match status" value="1"/>
</dbReference>
<dbReference type="PANTHER" id="PTHR41523">
    <property type="entry name" value="TWO-COMPONENT SYSTEM SENSOR PROTEIN"/>
    <property type="match status" value="1"/>
</dbReference>
<dbReference type="EMBL" id="JACIJB010000004">
    <property type="protein sequence ID" value="MBB5660654.1"/>
    <property type="molecule type" value="Genomic_DNA"/>
</dbReference>
<dbReference type="InterPro" id="IPR036890">
    <property type="entry name" value="HATPase_C_sf"/>
</dbReference>
<keyword evidence="8" id="KW-0808">Transferase</keyword>
<keyword evidence="6" id="KW-0285">Flavoprotein</keyword>
<dbReference type="InterPro" id="IPR013655">
    <property type="entry name" value="PAS_fold_3"/>
</dbReference>
<reference evidence="18 19" key="1">
    <citation type="submission" date="2020-08" db="EMBL/GenBank/DDBJ databases">
        <title>Genomic Encyclopedia of Type Strains, Phase IV (KMG-IV): sequencing the most valuable type-strain genomes for metagenomic binning, comparative biology and taxonomic classification.</title>
        <authorList>
            <person name="Goeker M."/>
        </authorList>
    </citation>
    <scope>NUCLEOTIDE SEQUENCE [LARGE SCALE GENOMIC DNA]</scope>
    <source>
        <strain evidence="18 19">DSM 24448</strain>
    </source>
</reference>
<dbReference type="InterPro" id="IPR013656">
    <property type="entry name" value="PAS_4"/>
</dbReference>
<evidence type="ECO:0000256" key="1">
    <source>
        <dbReference type="ARBA" id="ARBA00000085"/>
    </source>
</evidence>
<comment type="caution">
    <text evidence="18">The sequence shown here is derived from an EMBL/GenBank/DDBJ whole genome shotgun (WGS) entry which is preliminary data.</text>
</comment>
<keyword evidence="10" id="KW-0547">Nucleotide-binding</keyword>
<dbReference type="InterPro" id="IPR001610">
    <property type="entry name" value="PAC"/>
</dbReference>
<evidence type="ECO:0000256" key="12">
    <source>
        <dbReference type="ARBA" id="ARBA00022840"/>
    </source>
</evidence>
<keyword evidence="11" id="KW-0418">Kinase</keyword>
<evidence type="ECO:0000256" key="16">
    <source>
        <dbReference type="SAM" id="Coils"/>
    </source>
</evidence>
<evidence type="ECO:0000256" key="10">
    <source>
        <dbReference type="ARBA" id="ARBA00022741"/>
    </source>
</evidence>
<keyword evidence="4" id="KW-0597">Phosphoprotein</keyword>
<dbReference type="GO" id="GO:0004673">
    <property type="term" value="F:protein histidine kinase activity"/>
    <property type="evidence" value="ECO:0007669"/>
    <property type="project" value="UniProtKB-EC"/>
</dbReference>
<proteinExistence type="predicted"/>
<evidence type="ECO:0000256" key="5">
    <source>
        <dbReference type="ARBA" id="ARBA00022606"/>
    </source>
</evidence>
<evidence type="ECO:0000256" key="15">
    <source>
        <dbReference type="ARBA" id="ARBA00023170"/>
    </source>
</evidence>
<dbReference type="NCBIfam" id="TIGR00229">
    <property type="entry name" value="sensory_box"/>
    <property type="match status" value="1"/>
</dbReference>
<dbReference type="Pfam" id="PF07536">
    <property type="entry name" value="HWE_HK"/>
    <property type="match status" value="1"/>
</dbReference>
<keyword evidence="19" id="KW-1185">Reference proteome</keyword>
<dbReference type="OrthoDB" id="136506at2"/>
<sequence>MTAPGPDDASLALLAEESPAMLWRGDTTGRCVFLSRAMREFWGLGPDDCGRFDWSSSLLAEDQGAVFGPFSEGMSGQHAFVCEGRYRRADGEVRVLQTRARPYHAPDGSFAGMIGVNEDITELRAADDELSNRNRELRDSLARLRSTADRFALATNISGLAMSEHDEALKYVWGHNVPEACLGQTPAEFIGPEVGEPLEKILRRTLETGQTQSEEISFLTGEQRLWYDVQASPSTLPDGRRGVVASALDVTTRKLNETKLEVLAQELSHRVKNVFAVVQAIVRQSASATDVPAAFVAAVEARLVALSAAQDALMSMSDDRFSLRDLLARQLSHLERVEMEGPEVLLPGKIAPYLSLAVHELGTNALKYGSLSVPEGRVAVRWIQSDPDHVRLSWQEQGGPVVKPCPTGGKARGGGFGSMLLTRVFEGATGGEVDLQFAEDGLHWTATIPTGVELRL</sequence>
<keyword evidence="9" id="KW-0677">Repeat</keyword>
<dbReference type="InterPro" id="IPR011102">
    <property type="entry name" value="Sig_transdc_His_kinase_HWE"/>
</dbReference>
<keyword evidence="12" id="KW-0067">ATP-binding</keyword>
<dbReference type="InterPro" id="IPR035965">
    <property type="entry name" value="PAS-like_dom_sf"/>
</dbReference>
<name>A0A7W9E860_9CAUL</name>
<evidence type="ECO:0000259" key="17">
    <source>
        <dbReference type="PROSITE" id="PS50113"/>
    </source>
</evidence>
<dbReference type="SMART" id="SM00911">
    <property type="entry name" value="HWE_HK"/>
    <property type="match status" value="1"/>
</dbReference>
<feature type="coiled-coil region" evidence="16">
    <location>
        <begin position="120"/>
        <end position="147"/>
    </location>
</feature>
<evidence type="ECO:0000256" key="6">
    <source>
        <dbReference type="ARBA" id="ARBA00022630"/>
    </source>
</evidence>
<dbReference type="SUPFAM" id="SSF55785">
    <property type="entry name" value="PYP-like sensor domain (PAS domain)"/>
    <property type="match status" value="2"/>
</dbReference>
<evidence type="ECO:0000256" key="13">
    <source>
        <dbReference type="ARBA" id="ARBA00022991"/>
    </source>
</evidence>
<evidence type="ECO:0000256" key="11">
    <source>
        <dbReference type="ARBA" id="ARBA00022777"/>
    </source>
</evidence>
<evidence type="ECO:0000256" key="9">
    <source>
        <dbReference type="ARBA" id="ARBA00022737"/>
    </source>
</evidence>
<dbReference type="CDD" id="cd00130">
    <property type="entry name" value="PAS"/>
    <property type="match status" value="2"/>
</dbReference>
<evidence type="ECO:0000256" key="7">
    <source>
        <dbReference type="ARBA" id="ARBA00022643"/>
    </source>
</evidence>
<dbReference type="EC" id="2.7.13.3" evidence="2"/>
<accession>A0A7W9E860</accession>
<comment type="catalytic activity">
    <reaction evidence="1">
        <text>ATP + protein L-histidine = ADP + protein N-phospho-L-histidine.</text>
        <dbReference type="EC" id="2.7.13.3"/>
    </reaction>
</comment>
<dbReference type="GO" id="GO:0005524">
    <property type="term" value="F:ATP binding"/>
    <property type="evidence" value="ECO:0007669"/>
    <property type="project" value="UniProtKB-KW"/>
</dbReference>
<evidence type="ECO:0000256" key="8">
    <source>
        <dbReference type="ARBA" id="ARBA00022679"/>
    </source>
</evidence>
<dbReference type="InterPro" id="IPR000014">
    <property type="entry name" value="PAS"/>
</dbReference>
<keyword evidence="15" id="KW-0675">Receptor</keyword>
<dbReference type="PROSITE" id="PS50113">
    <property type="entry name" value="PAC"/>
    <property type="match status" value="1"/>
</dbReference>
<keyword evidence="7" id="KW-0288">FMN</keyword>
<dbReference type="PANTHER" id="PTHR41523:SF8">
    <property type="entry name" value="ETHYLENE RESPONSE SENSOR PROTEIN"/>
    <property type="match status" value="1"/>
</dbReference>
<evidence type="ECO:0000256" key="3">
    <source>
        <dbReference type="ARBA" id="ARBA00022543"/>
    </source>
</evidence>
<evidence type="ECO:0000256" key="14">
    <source>
        <dbReference type="ARBA" id="ARBA00023026"/>
    </source>
</evidence>
<keyword evidence="3" id="KW-0600">Photoreceptor protein</keyword>
<dbReference type="Pfam" id="PF08447">
    <property type="entry name" value="PAS_3"/>
    <property type="match status" value="1"/>
</dbReference>
<gene>
    <name evidence="18" type="ORF">FHS65_001400</name>
</gene>
<dbReference type="AlphaFoldDB" id="A0A7W9E860"/>
<dbReference type="RefSeq" id="WP_123287803.1">
    <property type="nucleotide sequence ID" value="NZ_JACIJB010000004.1"/>
</dbReference>
<evidence type="ECO:0000313" key="19">
    <source>
        <dbReference type="Proteomes" id="UP000548978"/>
    </source>
</evidence>
<dbReference type="SMART" id="SM00086">
    <property type="entry name" value="PAC"/>
    <property type="match status" value="1"/>
</dbReference>
<dbReference type="Gene3D" id="3.30.450.20">
    <property type="entry name" value="PAS domain"/>
    <property type="match status" value="2"/>
</dbReference>
<keyword evidence="16" id="KW-0175">Coiled coil</keyword>
<evidence type="ECO:0000313" key="18">
    <source>
        <dbReference type="EMBL" id="MBB5660654.1"/>
    </source>
</evidence>
<dbReference type="GO" id="GO:0009881">
    <property type="term" value="F:photoreceptor activity"/>
    <property type="evidence" value="ECO:0007669"/>
    <property type="project" value="UniProtKB-KW"/>
</dbReference>
<evidence type="ECO:0000256" key="4">
    <source>
        <dbReference type="ARBA" id="ARBA00022553"/>
    </source>
</evidence>
<keyword evidence="14" id="KW-0843">Virulence</keyword>
<dbReference type="Gene3D" id="3.30.565.10">
    <property type="entry name" value="Histidine kinase-like ATPase, C-terminal domain"/>
    <property type="match status" value="1"/>
</dbReference>
<dbReference type="InterPro" id="IPR000700">
    <property type="entry name" value="PAS-assoc_C"/>
</dbReference>
<dbReference type="Proteomes" id="UP000548978">
    <property type="component" value="Unassembled WGS sequence"/>
</dbReference>